<evidence type="ECO:0000313" key="3">
    <source>
        <dbReference type="Proteomes" id="UP000085678"/>
    </source>
</evidence>
<organism evidence="3 4">
    <name type="scientific">Lingula anatina</name>
    <name type="common">Brachiopod</name>
    <name type="synonym">Lingula unguis</name>
    <dbReference type="NCBI Taxonomy" id="7574"/>
    <lineage>
        <taxon>Eukaryota</taxon>
        <taxon>Metazoa</taxon>
        <taxon>Spiralia</taxon>
        <taxon>Lophotrochozoa</taxon>
        <taxon>Brachiopoda</taxon>
        <taxon>Linguliformea</taxon>
        <taxon>Lingulata</taxon>
        <taxon>Lingulida</taxon>
        <taxon>Linguloidea</taxon>
        <taxon>Lingulidae</taxon>
        <taxon>Lingula</taxon>
    </lineage>
</organism>
<accession>A0A1S3I5Y9</accession>
<evidence type="ECO:0000256" key="2">
    <source>
        <dbReference type="SAM" id="SignalP"/>
    </source>
</evidence>
<feature type="compositionally biased region" description="Low complexity" evidence="1">
    <location>
        <begin position="223"/>
        <end position="235"/>
    </location>
</feature>
<keyword evidence="2" id="KW-0732">Signal</keyword>
<dbReference type="RefSeq" id="XP_013393261.1">
    <property type="nucleotide sequence ID" value="XM_013537807.1"/>
</dbReference>
<dbReference type="Proteomes" id="UP000085678">
    <property type="component" value="Unplaced"/>
</dbReference>
<dbReference type="GeneID" id="106160985"/>
<protein>
    <submittedName>
        <fullName evidence="4">Uncharacterized protein LOC106160985</fullName>
    </submittedName>
</protein>
<evidence type="ECO:0000256" key="1">
    <source>
        <dbReference type="SAM" id="MobiDB-lite"/>
    </source>
</evidence>
<dbReference type="KEGG" id="lak:106160985"/>
<feature type="signal peptide" evidence="2">
    <location>
        <begin position="1"/>
        <end position="18"/>
    </location>
</feature>
<proteinExistence type="predicted"/>
<gene>
    <name evidence="4" type="primary">LOC106160985</name>
</gene>
<dbReference type="AlphaFoldDB" id="A0A1S3I5Y9"/>
<reference evidence="4" key="1">
    <citation type="submission" date="2025-08" db="UniProtKB">
        <authorList>
            <consortium name="RefSeq"/>
        </authorList>
    </citation>
    <scope>IDENTIFICATION</scope>
    <source>
        <tissue evidence="4">Gonads</tissue>
    </source>
</reference>
<feature type="chain" id="PRO_5010356662" evidence="2">
    <location>
        <begin position="19"/>
        <end position="283"/>
    </location>
</feature>
<evidence type="ECO:0000313" key="4">
    <source>
        <dbReference type="RefSeq" id="XP_013393261.1"/>
    </source>
</evidence>
<name>A0A1S3I5Y9_LINAN</name>
<feature type="region of interest" description="Disordered" evidence="1">
    <location>
        <begin position="216"/>
        <end position="243"/>
    </location>
</feature>
<sequence>MREFFCLAILSLVYFVVAKPLTEDRIEKQNNQLATFPGSKKDGKSNKLSETLKKLDEIKATPDVRDGDVPKSGLDDYINSDIESNPSEERLFDLVANDEQFLTFLKTYIHVNKPELEAHATVYFDQQALERVAKLEKICEIDEKFGQYLEAYLSSSGDRIKNSATSQRSASAAVHYTKFQKRNGLSAARKKRFISGISGSSPTVEELLAMLEHQKQNRGGYGNSSSRWGRSVGSRKSTRRSKPKLAEELLDLLQKYQRKANGFGGSASRWGRSVGDALTTIEQ</sequence>
<keyword evidence="3" id="KW-1185">Reference proteome</keyword>
<dbReference type="InParanoid" id="A0A1S3I5Y9"/>